<reference evidence="3 4" key="1">
    <citation type="journal article" date="2012" name="Genome Biol.">
        <title>Genome and low-iron response of an oceanic diatom adapted to chronic iron limitation.</title>
        <authorList>
            <person name="Lommer M."/>
            <person name="Specht M."/>
            <person name="Roy A.S."/>
            <person name="Kraemer L."/>
            <person name="Andreson R."/>
            <person name="Gutowska M.A."/>
            <person name="Wolf J."/>
            <person name="Bergner S.V."/>
            <person name="Schilhabel M.B."/>
            <person name="Klostermeier U.C."/>
            <person name="Beiko R.G."/>
            <person name="Rosenstiel P."/>
            <person name="Hippler M."/>
            <person name="Laroche J."/>
        </authorList>
    </citation>
    <scope>NUCLEOTIDE SEQUENCE [LARGE SCALE GENOMIC DNA]</scope>
    <source>
        <strain evidence="3 4">CCMP1005</strain>
    </source>
</reference>
<keyword evidence="4" id="KW-1185">Reference proteome</keyword>
<evidence type="ECO:0000256" key="1">
    <source>
        <dbReference type="SAM" id="Coils"/>
    </source>
</evidence>
<feature type="compositionally biased region" description="Polar residues" evidence="2">
    <location>
        <begin position="22"/>
        <end position="31"/>
    </location>
</feature>
<evidence type="ECO:0000313" key="4">
    <source>
        <dbReference type="Proteomes" id="UP000266841"/>
    </source>
</evidence>
<evidence type="ECO:0000313" key="3">
    <source>
        <dbReference type="EMBL" id="EJK62320.1"/>
    </source>
</evidence>
<proteinExistence type="predicted"/>
<feature type="coiled-coil region" evidence="1">
    <location>
        <begin position="258"/>
        <end position="285"/>
    </location>
</feature>
<dbReference type="AlphaFoldDB" id="K0SAM7"/>
<name>K0SAM7_THAOC</name>
<keyword evidence="1" id="KW-0175">Coiled coil</keyword>
<dbReference type="EMBL" id="AGNL01018972">
    <property type="protein sequence ID" value="EJK62320.1"/>
    <property type="molecule type" value="Genomic_DNA"/>
</dbReference>
<comment type="caution">
    <text evidence="3">The sequence shown here is derived from an EMBL/GenBank/DDBJ whole genome shotgun (WGS) entry which is preliminary data.</text>
</comment>
<sequence>MLCSTARILDTGPSPMPEHTDTAASAPNGITRSHHATDPHQTARMQARVVPMPSQSWRIPNDGSDKTNKATKKLHYADEKPKNNPYSRKEVTYVCETGTDLCAVVGGIFRRVREARELGEAHGKGVEARLDESSQAPTTMRQTQLCVIPNCEEIAKFHPFDMLVQSINQARRSARDFVIEKKGGAGNDWVVSINCAHLHPEFGEQSPKQQLEEMKKEDEGGEIDVNYKEFKRQRDMARRSPYPSVIVEVQSTPPADFGARSEEAAMEAAAKLQNAKREAEGVSSDDVQKLEALFRMSAADKKTSSDGDFYDALGEAFGKKQIASQTPLNMAQTWVLKNDPKFNKQTSQFTTSNTRMVDQAYEYVFNTMAMLIAENDSRKGQTSYIVLPKFVPTSATSFDRFAGQISNIIRAIPSMKDKVLISTYHPEHVEKSTQSPVPILVLTWTK</sequence>
<dbReference type="eggNOG" id="ENOG502SIUT">
    <property type="taxonomic scope" value="Eukaryota"/>
</dbReference>
<protein>
    <submittedName>
        <fullName evidence="3">Uncharacterized protein</fullName>
    </submittedName>
</protein>
<organism evidence="3 4">
    <name type="scientific">Thalassiosira oceanica</name>
    <name type="common">Marine diatom</name>
    <dbReference type="NCBI Taxonomy" id="159749"/>
    <lineage>
        <taxon>Eukaryota</taxon>
        <taxon>Sar</taxon>
        <taxon>Stramenopiles</taxon>
        <taxon>Ochrophyta</taxon>
        <taxon>Bacillariophyta</taxon>
        <taxon>Coscinodiscophyceae</taxon>
        <taxon>Thalassiosirophycidae</taxon>
        <taxon>Thalassiosirales</taxon>
        <taxon>Thalassiosiraceae</taxon>
        <taxon>Thalassiosira</taxon>
    </lineage>
</organism>
<evidence type="ECO:0000256" key="2">
    <source>
        <dbReference type="SAM" id="MobiDB-lite"/>
    </source>
</evidence>
<accession>K0SAM7</accession>
<dbReference type="OMA" id="INCAHLH"/>
<feature type="region of interest" description="Disordered" evidence="2">
    <location>
        <begin position="1"/>
        <end position="69"/>
    </location>
</feature>
<gene>
    <name evidence="3" type="ORF">THAOC_17073</name>
</gene>
<dbReference type="Proteomes" id="UP000266841">
    <property type="component" value="Unassembled WGS sequence"/>
</dbReference>
<dbReference type="OrthoDB" id="42426at2759"/>